<feature type="region of interest" description="Disordered" evidence="1">
    <location>
        <begin position="1"/>
        <end position="22"/>
    </location>
</feature>
<dbReference type="PATRIC" id="fig|1429439.4.peg.4625"/>
<dbReference type="InterPro" id="IPR000120">
    <property type="entry name" value="Amidase"/>
</dbReference>
<evidence type="ECO:0000259" key="2">
    <source>
        <dbReference type="Pfam" id="PF01425"/>
    </source>
</evidence>
<dbReference type="EMBL" id="AZHX01001149">
    <property type="protein sequence ID" value="ETX04706.1"/>
    <property type="molecule type" value="Genomic_DNA"/>
</dbReference>
<accession>W4M426</accession>
<feature type="domain" description="Amidase" evidence="2">
    <location>
        <begin position="1"/>
        <end position="241"/>
    </location>
</feature>
<reference evidence="3 4" key="1">
    <citation type="journal article" date="2014" name="Nature">
        <title>An environmental bacterial taxon with a large and distinct metabolic repertoire.</title>
        <authorList>
            <person name="Wilson M.C."/>
            <person name="Mori T."/>
            <person name="Ruckert C."/>
            <person name="Uria A.R."/>
            <person name="Helf M.J."/>
            <person name="Takada K."/>
            <person name="Gernert C."/>
            <person name="Steffens U.A."/>
            <person name="Heycke N."/>
            <person name="Schmitt S."/>
            <person name="Rinke C."/>
            <person name="Helfrich E.J."/>
            <person name="Brachmann A.O."/>
            <person name="Gurgui C."/>
            <person name="Wakimoto T."/>
            <person name="Kracht M."/>
            <person name="Crusemann M."/>
            <person name="Hentschel U."/>
            <person name="Abe I."/>
            <person name="Matsunaga S."/>
            <person name="Kalinowski J."/>
            <person name="Takeyama H."/>
            <person name="Piel J."/>
        </authorList>
    </citation>
    <scope>NUCLEOTIDE SEQUENCE [LARGE SCALE GENOMIC DNA]</scope>
    <source>
        <strain evidence="4">TSY2</strain>
    </source>
</reference>
<dbReference type="Gene3D" id="3.90.1300.10">
    <property type="entry name" value="Amidase signature (AS) domain"/>
    <property type="match status" value="1"/>
</dbReference>
<gene>
    <name evidence="3" type="ORF">ETSY2_27270</name>
</gene>
<dbReference type="PANTHER" id="PTHR11895:SF151">
    <property type="entry name" value="GLUTAMYL-TRNA(GLN) AMIDOTRANSFERASE SUBUNIT A"/>
    <property type="match status" value="1"/>
</dbReference>
<sequence>QAIAGHDPCDSTSGDVPVPDYSQGLERGVRGLKLGVPREYFVEGMDPEVEASVRAGIETLQSLGAELVDISLPHTRYAVATYYVLATAEASSNLARYDGVRYGLRAASDGDLLSMYKQTRAEGFGPEVKRRIMLGTYALSSGYYDAYYKKAQQVRTLLRQDFQQAFAECNALLSPVSPTSAFRLGERLDDPLQMYLADVFTAPVSLAGLPGMSVPCGFTQQDSLPIGLQIIAPPFQEDIVLRVGAAFEAETDFHTRKPTLP</sequence>
<comment type="caution">
    <text evidence="3">The sequence shown here is derived from an EMBL/GenBank/DDBJ whole genome shotgun (WGS) entry which is preliminary data.</text>
</comment>
<feature type="non-terminal residue" evidence="3">
    <location>
        <position position="1"/>
    </location>
</feature>
<dbReference type="InterPro" id="IPR036928">
    <property type="entry name" value="AS_sf"/>
</dbReference>
<proteinExistence type="predicted"/>
<keyword evidence="4" id="KW-1185">Reference proteome</keyword>
<evidence type="ECO:0000256" key="1">
    <source>
        <dbReference type="SAM" id="MobiDB-lite"/>
    </source>
</evidence>
<dbReference type="SUPFAM" id="SSF75304">
    <property type="entry name" value="Amidase signature (AS) enzymes"/>
    <property type="match status" value="1"/>
</dbReference>
<dbReference type="InterPro" id="IPR023631">
    <property type="entry name" value="Amidase_dom"/>
</dbReference>
<dbReference type="PANTHER" id="PTHR11895">
    <property type="entry name" value="TRANSAMIDASE"/>
    <property type="match status" value="1"/>
</dbReference>
<protein>
    <recommendedName>
        <fullName evidence="2">Amidase domain-containing protein</fullName>
    </recommendedName>
</protein>
<dbReference type="Pfam" id="PF01425">
    <property type="entry name" value="Amidase"/>
    <property type="match status" value="1"/>
</dbReference>
<evidence type="ECO:0000313" key="3">
    <source>
        <dbReference type="EMBL" id="ETX04706.1"/>
    </source>
</evidence>
<dbReference type="GO" id="GO:0003824">
    <property type="term" value="F:catalytic activity"/>
    <property type="evidence" value="ECO:0007669"/>
    <property type="project" value="InterPro"/>
</dbReference>
<evidence type="ECO:0000313" key="4">
    <source>
        <dbReference type="Proteomes" id="UP000019140"/>
    </source>
</evidence>
<name>W4M426_9BACT</name>
<dbReference type="AlphaFoldDB" id="W4M426"/>
<organism evidence="3 4">
    <name type="scientific">Candidatus Entotheonella gemina</name>
    <dbReference type="NCBI Taxonomy" id="1429439"/>
    <lineage>
        <taxon>Bacteria</taxon>
        <taxon>Pseudomonadati</taxon>
        <taxon>Nitrospinota/Tectimicrobiota group</taxon>
        <taxon>Candidatus Tectimicrobiota</taxon>
        <taxon>Candidatus Entotheonellia</taxon>
        <taxon>Candidatus Entotheonellales</taxon>
        <taxon>Candidatus Entotheonellaceae</taxon>
        <taxon>Candidatus Entotheonella</taxon>
    </lineage>
</organism>
<dbReference type="HOGENOM" id="CLU_009600_7_4_7"/>
<dbReference type="Proteomes" id="UP000019140">
    <property type="component" value="Unassembled WGS sequence"/>
</dbReference>